<protein>
    <submittedName>
        <fullName evidence="1">Uncharacterized protein</fullName>
    </submittedName>
</protein>
<evidence type="ECO:0000313" key="1">
    <source>
        <dbReference type="EMBL" id="KAK9922064.1"/>
    </source>
</evidence>
<accession>A0AAW1WF07</accession>
<dbReference type="EMBL" id="JBEDUW010000006">
    <property type="protein sequence ID" value="KAK9922064.1"/>
    <property type="molecule type" value="Genomic_DNA"/>
</dbReference>
<gene>
    <name evidence="1" type="ORF">M0R45_030546</name>
</gene>
<reference evidence="1 2" key="1">
    <citation type="journal article" date="2023" name="G3 (Bethesda)">
        <title>A chromosome-length genome assembly and annotation of blackberry (Rubus argutus, cv. 'Hillquist').</title>
        <authorList>
            <person name="Bruna T."/>
            <person name="Aryal R."/>
            <person name="Dudchenko O."/>
            <person name="Sargent D.J."/>
            <person name="Mead D."/>
            <person name="Buti M."/>
            <person name="Cavallini A."/>
            <person name="Hytonen T."/>
            <person name="Andres J."/>
            <person name="Pham M."/>
            <person name="Weisz D."/>
            <person name="Mascagni F."/>
            <person name="Usai G."/>
            <person name="Natali L."/>
            <person name="Bassil N."/>
            <person name="Fernandez G.E."/>
            <person name="Lomsadze A."/>
            <person name="Armour M."/>
            <person name="Olukolu B."/>
            <person name="Poorten T."/>
            <person name="Britton C."/>
            <person name="Davik J."/>
            <person name="Ashrafi H."/>
            <person name="Aiden E.L."/>
            <person name="Borodovsky M."/>
            <person name="Worthington M."/>
        </authorList>
    </citation>
    <scope>NUCLEOTIDE SEQUENCE [LARGE SCALE GENOMIC DNA]</scope>
    <source>
        <strain evidence="1">PI 553951</strain>
    </source>
</reference>
<dbReference type="Proteomes" id="UP001457282">
    <property type="component" value="Unassembled WGS sequence"/>
</dbReference>
<keyword evidence="2" id="KW-1185">Reference proteome</keyword>
<organism evidence="1 2">
    <name type="scientific">Rubus argutus</name>
    <name type="common">Southern blackberry</name>
    <dbReference type="NCBI Taxonomy" id="59490"/>
    <lineage>
        <taxon>Eukaryota</taxon>
        <taxon>Viridiplantae</taxon>
        <taxon>Streptophyta</taxon>
        <taxon>Embryophyta</taxon>
        <taxon>Tracheophyta</taxon>
        <taxon>Spermatophyta</taxon>
        <taxon>Magnoliopsida</taxon>
        <taxon>eudicotyledons</taxon>
        <taxon>Gunneridae</taxon>
        <taxon>Pentapetalae</taxon>
        <taxon>rosids</taxon>
        <taxon>fabids</taxon>
        <taxon>Rosales</taxon>
        <taxon>Rosaceae</taxon>
        <taxon>Rosoideae</taxon>
        <taxon>Rosoideae incertae sedis</taxon>
        <taxon>Rubus</taxon>
    </lineage>
</organism>
<comment type="caution">
    <text evidence="1">The sequence shown here is derived from an EMBL/GenBank/DDBJ whole genome shotgun (WGS) entry which is preliminary data.</text>
</comment>
<proteinExistence type="predicted"/>
<evidence type="ECO:0000313" key="2">
    <source>
        <dbReference type="Proteomes" id="UP001457282"/>
    </source>
</evidence>
<sequence length="81" mass="8760">MAPPPLCYLLAAAPLVPSPQSSHLHSSAAAAPIRAAPSQYRRCSVQAVLPRRRRCPGEEYAAAQSNPSLLLLKKEGREKEK</sequence>
<name>A0AAW1WF07_RUBAR</name>
<dbReference type="AlphaFoldDB" id="A0AAW1WF07"/>